<feature type="transmembrane region" description="Helical" evidence="5">
    <location>
        <begin position="66"/>
        <end position="86"/>
    </location>
</feature>
<dbReference type="EMBL" id="WJXB01000007">
    <property type="protein sequence ID" value="MRN54950.1"/>
    <property type="molecule type" value="Genomic_DNA"/>
</dbReference>
<feature type="transmembrane region" description="Helical" evidence="5">
    <location>
        <begin position="227"/>
        <end position="247"/>
    </location>
</feature>
<dbReference type="CDD" id="cd16914">
    <property type="entry name" value="EcfT"/>
    <property type="match status" value="1"/>
</dbReference>
<dbReference type="RefSeq" id="WP_154120468.1">
    <property type="nucleotide sequence ID" value="NZ_WJXB01000007.1"/>
</dbReference>
<evidence type="ECO:0000256" key="3">
    <source>
        <dbReference type="ARBA" id="ARBA00022989"/>
    </source>
</evidence>
<keyword evidence="3 5" id="KW-1133">Transmembrane helix</keyword>
<evidence type="ECO:0000256" key="2">
    <source>
        <dbReference type="ARBA" id="ARBA00022692"/>
    </source>
</evidence>
<gene>
    <name evidence="6" type="ORF">GJB61_18385</name>
</gene>
<dbReference type="PANTHER" id="PTHR33514:SF13">
    <property type="entry name" value="PROTEIN ABCI12, CHLOROPLASTIC"/>
    <property type="match status" value="1"/>
</dbReference>
<feature type="transmembrane region" description="Helical" evidence="5">
    <location>
        <begin position="183"/>
        <end position="201"/>
    </location>
</feature>
<keyword evidence="7" id="KW-1185">Reference proteome</keyword>
<evidence type="ECO:0000313" key="7">
    <source>
        <dbReference type="Proteomes" id="UP000463051"/>
    </source>
</evidence>
<feature type="transmembrane region" description="Helical" evidence="5">
    <location>
        <begin position="29"/>
        <end position="54"/>
    </location>
</feature>
<sequence>MKDNIIWGQYINSDSSIHRLDPRTKLLSVLAFTLCCLTLQTFGGYVAATVLVGGQLLLSRVPVRKFFRGLQPILFILSFTFVYHLLVTQDGIESGAFVVWRILLLVSLASVLTLTTKPLDLAKGLEQLFKPLSRFGVPVEAFALMLMIAIRFIPTITQELDRILLAQKARGYDIKSTKGHRQVYAYLLLVVPLLITTIQRAEQLAMTIDARAYGNGKGRTTYRILKFTRMDHAAGGLMLAFVLLILYL</sequence>
<dbReference type="PANTHER" id="PTHR33514">
    <property type="entry name" value="PROTEIN ABCI12, CHLOROPLASTIC"/>
    <property type="match status" value="1"/>
</dbReference>
<dbReference type="AlphaFoldDB" id="A0A7X2H7N5"/>
<keyword evidence="2 5" id="KW-0812">Transmembrane</keyword>
<protein>
    <submittedName>
        <fullName evidence="6">Energy-coupling factor transporter transmembrane protein EcfT</fullName>
    </submittedName>
</protein>
<dbReference type="Pfam" id="PF02361">
    <property type="entry name" value="CbiQ"/>
    <property type="match status" value="1"/>
</dbReference>
<proteinExistence type="predicted"/>
<keyword evidence="4 5" id="KW-0472">Membrane</keyword>
<evidence type="ECO:0000313" key="6">
    <source>
        <dbReference type="EMBL" id="MRN54950.1"/>
    </source>
</evidence>
<comment type="subcellular location">
    <subcellularLocation>
        <location evidence="1">Membrane</location>
        <topology evidence="1">Multi-pass membrane protein</topology>
    </subcellularLocation>
</comment>
<feature type="transmembrane region" description="Helical" evidence="5">
    <location>
        <begin position="135"/>
        <end position="153"/>
    </location>
</feature>
<evidence type="ECO:0000256" key="4">
    <source>
        <dbReference type="ARBA" id="ARBA00023136"/>
    </source>
</evidence>
<reference evidence="6 7" key="1">
    <citation type="submission" date="2019-11" db="EMBL/GenBank/DDBJ databases">
        <title>Paenibacillus monticola sp. nov., a novel PGPR strain isolated from mountain sample in China.</title>
        <authorList>
            <person name="Zhao Q."/>
            <person name="Li H.-P."/>
            <person name="Zhang J.-L."/>
        </authorList>
    </citation>
    <scope>NUCLEOTIDE SEQUENCE [LARGE SCALE GENOMIC DNA]</scope>
    <source>
        <strain evidence="6 7">LC-T2</strain>
    </source>
</reference>
<feature type="transmembrane region" description="Helical" evidence="5">
    <location>
        <begin position="98"/>
        <end position="115"/>
    </location>
</feature>
<dbReference type="Proteomes" id="UP000463051">
    <property type="component" value="Unassembled WGS sequence"/>
</dbReference>
<dbReference type="GO" id="GO:0005886">
    <property type="term" value="C:plasma membrane"/>
    <property type="evidence" value="ECO:0007669"/>
    <property type="project" value="TreeGrafter"/>
</dbReference>
<name>A0A7X2H7N5_9BACL</name>
<comment type="caution">
    <text evidence="6">The sequence shown here is derived from an EMBL/GenBank/DDBJ whole genome shotgun (WGS) entry which is preliminary data.</text>
</comment>
<organism evidence="6 7">
    <name type="scientific">Paenibacillus monticola</name>
    <dbReference type="NCBI Taxonomy" id="2666075"/>
    <lineage>
        <taxon>Bacteria</taxon>
        <taxon>Bacillati</taxon>
        <taxon>Bacillota</taxon>
        <taxon>Bacilli</taxon>
        <taxon>Bacillales</taxon>
        <taxon>Paenibacillaceae</taxon>
        <taxon>Paenibacillus</taxon>
    </lineage>
</organism>
<accession>A0A7X2H7N5</accession>
<evidence type="ECO:0000256" key="5">
    <source>
        <dbReference type="SAM" id="Phobius"/>
    </source>
</evidence>
<evidence type="ECO:0000256" key="1">
    <source>
        <dbReference type="ARBA" id="ARBA00004141"/>
    </source>
</evidence>
<dbReference type="InterPro" id="IPR003339">
    <property type="entry name" value="ABC/ECF_trnsptr_transmembrane"/>
</dbReference>